<dbReference type="SUPFAM" id="SSF144232">
    <property type="entry name" value="HIT/MYND zinc finger-like"/>
    <property type="match status" value="2"/>
</dbReference>
<evidence type="ECO:0000313" key="6">
    <source>
        <dbReference type="EnsemblMetazoa" id="AEPI002431-PA"/>
    </source>
</evidence>
<dbReference type="EnsemblMetazoa" id="AEPI002431-RA">
    <property type="protein sequence ID" value="AEPI002431-PA"/>
    <property type="gene ID" value="AEPI002431"/>
</dbReference>
<keyword evidence="7" id="KW-1185">Reference proteome</keyword>
<dbReference type="PROSITE" id="PS01360">
    <property type="entry name" value="ZF_MYND_1"/>
    <property type="match status" value="1"/>
</dbReference>
<evidence type="ECO:0000256" key="1">
    <source>
        <dbReference type="ARBA" id="ARBA00022723"/>
    </source>
</evidence>
<evidence type="ECO:0000256" key="2">
    <source>
        <dbReference type="ARBA" id="ARBA00022771"/>
    </source>
</evidence>
<sequence length="458" mass="52919">MDSEYRNFHPNKCNVCFQQSSTKPSTSTTGAPLQPCRKCKLIKYCSKNHQLYDAPTHKPFCMAVQSILQKSGTDHVLRCAESFLGIQFKANPVDMVAFMNLVKCTSLLVSKILNRPLMHHEHMMLTFPSLCNVCMEYRPEKLFVCANCNQVAYCSKEHQESDRKKHSKWCDRLRINFFFDTDISNNSSIGAFPKFAFENEETFQNTFPKDIFELASTALEVEVKSSATEPGLELAEELHNISIAGMFSHVGTILYVMRALGMFEEVDNELRVYILGAEKDHVFFNAFTNTVLFRFLPKLRRLRLFFIGPNVDKAAESVMHFSDNRIIEIEMHRYVFHKIPEKVKLPEAHLAIAFNSGFNEFYGSKKYTWEETLRRILKKPNLAFAFTSYTLGEAMDDASIMELTEQRLPSFHNLVFMRRNIVNPFRNPVPIRNPNQADENDVLYYENGYLSICVMRQG</sequence>
<dbReference type="PROSITE" id="PS50865">
    <property type="entry name" value="ZF_MYND_2"/>
    <property type="match status" value="2"/>
</dbReference>
<evidence type="ECO:0000256" key="4">
    <source>
        <dbReference type="PROSITE-ProRule" id="PRU00134"/>
    </source>
</evidence>
<dbReference type="PANTHER" id="PTHR28069:SF2">
    <property type="entry name" value="GH20023P"/>
    <property type="match status" value="1"/>
</dbReference>
<keyword evidence="2 4" id="KW-0863">Zinc-finger</keyword>
<evidence type="ECO:0000313" key="7">
    <source>
        <dbReference type="Proteomes" id="UP000075885"/>
    </source>
</evidence>
<accession>A0A182P683</accession>
<keyword evidence="1" id="KW-0479">Metal-binding</keyword>
<dbReference type="GO" id="GO:0008270">
    <property type="term" value="F:zinc ion binding"/>
    <property type="evidence" value="ECO:0007669"/>
    <property type="project" value="UniProtKB-KW"/>
</dbReference>
<dbReference type="Proteomes" id="UP000075885">
    <property type="component" value="Unassembled WGS sequence"/>
</dbReference>
<proteinExistence type="predicted"/>
<dbReference type="VEuPathDB" id="VectorBase:AEPI002431"/>
<reference evidence="7" key="1">
    <citation type="submission" date="2013-03" db="EMBL/GenBank/DDBJ databases">
        <title>The Genome Sequence of Anopheles epiroticus epiroticus2.</title>
        <authorList>
            <consortium name="The Broad Institute Genomics Platform"/>
            <person name="Neafsey D.E."/>
            <person name="Howell P."/>
            <person name="Walker B."/>
            <person name="Young S.K."/>
            <person name="Zeng Q."/>
            <person name="Gargeya S."/>
            <person name="Fitzgerald M."/>
            <person name="Haas B."/>
            <person name="Abouelleil A."/>
            <person name="Allen A.W."/>
            <person name="Alvarado L."/>
            <person name="Arachchi H.M."/>
            <person name="Berlin A.M."/>
            <person name="Chapman S.B."/>
            <person name="Gainer-Dewar J."/>
            <person name="Goldberg J."/>
            <person name="Griggs A."/>
            <person name="Gujja S."/>
            <person name="Hansen M."/>
            <person name="Howarth C."/>
            <person name="Imamovic A."/>
            <person name="Ireland A."/>
            <person name="Larimer J."/>
            <person name="McCowan C."/>
            <person name="Murphy C."/>
            <person name="Pearson M."/>
            <person name="Poon T.W."/>
            <person name="Priest M."/>
            <person name="Roberts A."/>
            <person name="Saif S."/>
            <person name="Shea T."/>
            <person name="Sisk P."/>
            <person name="Sykes S."/>
            <person name="Wortman J."/>
            <person name="Nusbaum C."/>
            <person name="Birren B."/>
        </authorList>
    </citation>
    <scope>NUCLEOTIDE SEQUENCE [LARGE SCALE GENOMIC DNA]</scope>
    <source>
        <strain evidence="7">Epiroticus2</strain>
    </source>
</reference>
<evidence type="ECO:0000259" key="5">
    <source>
        <dbReference type="PROSITE" id="PS50865"/>
    </source>
</evidence>
<organism evidence="6 7">
    <name type="scientific">Anopheles epiroticus</name>
    <dbReference type="NCBI Taxonomy" id="199890"/>
    <lineage>
        <taxon>Eukaryota</taxon>
        <taxon>Metazoa</taxon>
        <taxon>Ecdysozoa</taxon>
        <taxon>Arthropoda</taxon>
        <taxon>Hexapoda</taxon>
        <taxon>Insecta</taxon>
        <taxon>Pterygota</taxon>
        <taxon>Neoptera</taxon>
        <taxon>Endopterygota</taxon>
        <taxon>Diptera</taxon>
        <taxon>Nematocera</taxon>
        <taxon>Culicoidea</taxon>
        <taxon>Culicidae</taxon>
        <taxon>Anophelinae</taxon>
        <taxon>Anopheles</taxon>
    </lineage>
</organism>
<feature type="domain" description="MYND-type" evidence="5">
    <location>
        <begin position="131"/>
        <end position="170"/>
    </location>
</feature>
<reference evidence="6" key="2">
    <citation type="submission" date="2020-05" db="UniProtKB">
        <authorList>
            <consortium name="EnsemblMetazoa"/>
        </authorList>
    </citation>
    <scope>IDENTIFICATION</scope>
    <source>
        <strain evidence="6">Epiroticus2</strain>
    </source>
</reference>
<name>A0A182P683_9DIPT</name>
<dbReference type="Gene3D" id="6.10.140.2220">
    <property type="match status" value="2"/>
</dbReference>
<dbReference type="InterPro" id="IPR002893">
    <property type="entry name" value="Znf_MYND"/>
</dbReference>
<feature type="domain" description="MYND-type" evidence="5">
    <location>
        <begin position="13"/>
        <end position="61"/>
    </location>
</feature>
<keyword evidence="3" id="KW-0862">Zinc</keyword>
<protein>
    <recommendedName>
        <fullName evidence="5">MYND-type domain-containing protein</fullName>
    </recommendedName>
</protein>
<dbReference type="Pfam" id="PF20179">
    <property type="entry name" value="MSS51_C"/>
    <property type="match status" value="1"/>
</dbReference>
<dbReference type="STRING" id="199890.A0A182P683"/>
<dbReference type="Pfam" id="PF01753">
    <property type="entry name" value="zf-MYND"/>
    <property type="match status" value="2"/>
</dbReference>
<dbReference type="PANTHER" id="PTHR28069">
    <property type="entry name" value="GH20023P"/>
    <property type="match status" value="1"/>
</dbReference>
<evidence type="ECO:0000256" key="3">
    <source>
        <dbReference type="ARBA" id="ARBA00022833"/>
    </source>
</evidence>
<dbReference type="AlphaFoldDB" id="A0A182P683"/>
<dbReference type="InterPro" id="IPR046824">
    <property type="entry name" value="Mss51-like_C"/>
</dbReference>